<dbReference type="OrthoDB" id="9771666at2"/>
<dbReference type="SUPFAM" id="SSF53474">
    <property type="entry name" value="alpha/beta-Hydrolases"/>
    <property type="match status" value="1"/>
</dbReference>
<keyword evidence="3" id="KW-1185">Reference proteome</keyword>
<organism evidence="2 3">
    <name type="scientific">Propylenella binzhouense</name>
    <dbReference type="NCBI Taxonomy" id="2555902"/>
    <lineage>
        <taxon>Bacteria</taxon>
        <taxon>Pseudomonadati</taxon>
        <taxon>Pseudomonadota</taxon>
        <taxon>Alphaproteobacteria</taxon>
        <taxon>Hyphomicrobiales</taxon>
        <taxon>Propylenellaceae</taxon>
        <taxon>Propylenella</taxon>
    </lineage>
</organism>
<dbReference type="PANTHER" id="PTHR46623:SF6">
    <property type="entry name" value="ALPHA_BETA-HYDROLASES SUPERFAMILY PROTEIN"/>
    <property type="match status" value="1"/>
</dbReference>
<dbReference type="RefSeq" id="WP_161140781.1">
    <property type="nucleotide sequence ID" value="NZ_SPKJ01000037.1"/>
</dbReference>
<feature type="domain" description="Dienelactone hydrolase" evidence="1">
    <location>
        <begin position="16"/>
        <end position="220"/>
    </location>
</feature>
<protein>
    <submittedName>
        <fullName evidence="2">Dienelactone hydrolase family protein</fullName>
    </submittedName>
</protein>
<dbReference type="AlphaFoldDB" id="A0A964T6R4"/>
<dbReference type="PANTHER" id="PTHR46623">
    <property type="entry name" value="CARBOXYMETHYLENEBUTENOLIDASE-RELATED"/>
    <property type="match status" value="1"/>
</dbReference>
<proteinExistence type="predicted"/>
<evidence type="ECO:0000259" key="1">
    <source>
        <dbReference type="Pfam" id="PF01738"/>
    </source>
</evidence>
<reference evidence="2" key="1">
    <citation type="submission" date="2019-03" db="EMBL/GenBank/DDBJ databases">
        <title>Afifella sp. nov., isolated from activated sludge.</title>
        <authorList>
            <person name="Li Q."/>
            <person name="Liu Y."/>
        </authorList>
    </citation>
    <scope>NUCLEOTIDE SEQUENCE</scope>
    <source>
        <strain evidence="2">L72</strain>
    </source>
</reference>
<dbReference type="Pfam" id="PF01738">
    <property type="entry name" value="DLH"/>
    <property type="match status" value="1"/>
</dbReference>
<evidence type="ECO:0000313" key="3">
    <source>
        <dbReference type="Proteomes" id="UP000773614"/>
    </source>
</evidence>
<keyword evidence="2" id="KW-0378">Hydrolase</keyword>
<accession>A0A964T6R4</accession>
<dbReference type="InterPro" id="IPR051049">
    <property type="entry name" value="Dienelactone_hydrolase-like"/>
</dbReference>
<comment type="caution">
    <text evidence="2">The sequence shown here is derived from an EMBL/GenBank/DDBJ whole genome shotgun (WGS) entry which is preliminary data.</text>
</comment>
<sequence length="224" mass="24421">MGETISLEAADGHRLGAYCAEPAGPAKAGIVVIQEIFGVNSHIRSICDRLAAEGYEAIAPAIFDRQERDFESGYSPEEIAAARRFVGGIDWDAMLRDTRAAADHLKEEGLPLGIVGFCLGGSVAFAAATRLDVFRSAVAFYGGRIAAFADEVPNCPVLMHFGETDHSIPMSDVETIRARRPDCTIHVYPAGHGFNCDERASYEPESARLAWRRTLDWFDATLRT</sequence>
<dbReference type="EMBL" id="SPKJ01000037">
    <property type="protein sequence ID" value="MYZ48432.1"/>
    <property type="molecule type" value="Genomic_DNA"/>
</dbReference>
<dbReference type="GO" id="GO:0016787">
    <property type="term" value="F:hydrolase activity"/>
    <property type="evidence" value="ECO:0007669"/>
    <property type="project" value="UniProtKB-KW"/>
</dbReference>
<gene>
    <name evidence="2" type="ORF">E4O86_12005</name>
</gene>
<evidence type="ECO:0000313" key="2">
    <source>
        <dbReference type="EMBL" id="MYZ48432.1"/>
    </source>
</evidence>
<dbReference type="Gene3D" id="3.40.50.1820">
    <property type="entry name" value="alpha/beta hydrolase"/>
    <property type="match status" value="1"/>
</dbReference>
<dbReference type="InterPro" id="IPR029058">
    <property type="entry name" value="AB_hydrolase_fold"/>
</dbReference>
<name>A0A964T6R4_9HYPH</name>
<dbReference type="Proteomes" id="UP000773614">
    <property type="component" value="Unassembled WGS sequence"/>
</dbReference>
<dbReference type="InterPro" id="IPR002925">
    <property type="entry name" value="Dienelactn_hydro"/>
</dbReference>